<comment type="caution">
    <text evidence="1">The sequence shown here is derived from an EMBL/GenBank/DDBJ whole genome shotgun (WGS) entry which is preliminary data.</text>
</comment>
<evidence type="ECO:0000313" key="1">
    <source>
        <dbReference type="EMBL" id="KAG2326378.1"/>
    </source>
</evidence>
<sequence length="90" mass="10665">MVDCNLRMFQEWRKQRNGGETEQVLMMNVEFKRLTADLLHDAEESLDTRLVLLSRVRPRFLSIVQVFLKCLGRDWVNSGWARQVLESLEI</sequence>
<dbReference type="EMBL" id="JAAMPC010000002">
    <property type="protein sequence ID" value="KAG2326378.1"/>
    <property type="molecule type" value="Genomic_DNA"/>
</dbReference>
<reference evidence="1 2" key="1">
    <citation type="submission" date="2020-02" db="EMBL/GenBank/DDBJ databases">
        <authorList>
            <person name="Ma Q."/>
            <person name="Huang Y."/>
            <person name="Song X."/>
            <person name="Pei D."/>
        </authorList>
    </citation>
    <scope>NUCLEOTIDE SEQUENCE [LARGE SCALE GENOMIC DNA]</scope>
    <source>
        <strain evidence="1">Sxm20200214</strain>
        <tissue evidence="1">Leaf</tissue>
    </source>
</reference>
<dbReference type="AlphaFoldDB" id="A0A8X8B9I9"/>
<organism evidence="1 2">
    <name type="scientific">Brassica carinata</name>
    <name type="common">Ethiopian mustard</name>
    <name type="synonym">Abyssinian cabbage</name>
    <dbReference type="NCBI Taxonomy" id="52824"/>
    <lineage>
        <taxon>Eukaryota</taxon>
        <taxon>Viridiplantae</taxon>
        <taxon>Streptophyta</taxon>
        <taxon>Embryophyta</taxon>
        <taxon>Tracheophyta</taxon>
        <taxon>Spermatophyta</taxon>
        <taxon>Magnoliopsida</taxon>
        <taxon>eudicotyledons</taxon>
        <taxon>Gunneridae</taxon>
        <taxon>Pentapetalae</taxon>
        <taxon>rosids</taxon>
        <taxon>malvids</taxon>
        <taxon>Brassicales</taxon>
        <taxon>Brassicaceae</taxon>
        <taxon>Brassiceae</taxon>
        <taxon>Brassica</taxon>
    </lineage>
</organism>
<name>A0A8X8B9I9_BRACI</name>
<proteinExistence type="predicted"/>
<protein>
    <submittedName>
        <fullName evidence="1">Uncharacterized protein</fullName>
    </submittedName>
</protein>
<dbReference type="Proteomes" id="UP000886595">
    <property type="component" value="Unassembled WGS sequence"/>
</dbReference>
<keyword evidence="2" id="KW-1185">Reference proteome</keyword>
<evidence type="ECO:0000313" key="2">
    <source>
        <dbReference type="Proteomes" id="UP000886595"/>
    </source>
</evidence>
<dbReference type="OrthoDB" id="1470350at2759"/>
<accession>A0A8X8B9I9</accession>
<gene>
    <name evidence="1" type="ORF">Bca52824_009106</name>
</gene>